<evidence type="ECO:0000313" key="1">
    <source>
        <dbReference type="EMBL" id="MEE2051650.1"/>
    </source>
</evidence>
<gene>
    <name evidence="1" type="ORF">Q8A49_14215</name>
</gene>
<dbReference type="RefSeq" id="WP_330158712.1">
    <property type="nucleotide sequence ID" value="NZ_BAAAJA010000041.1"/>
</dbReference>
<organism evidence="1 2">
    <name type="scientific">Nocardiopsis tropica</name>
    <dbReference type="NCBI Taxonomy" id="109330"/>
    <lineage>
        <taxon>Bacteria</taxon>
        <taxon>Bacillati</taxon>
        <taxon>Actinomycetota</taxon>
        <taxon>Actinomycetes</taxon>
        <taxon>Streptosporangiales</taxon>
        <taxon>Nocardiopsidaceae</taxon>
        <taxon>Nocardiopsis</taxon>
    </lineage>
</organism>
<name>A0ABU7KQS4_9ACTN</name>
<comment type="caution">
    <text evidence="1">The sequence shown here is derived from an EMBL/GenBank/DDBJ whole genome shotgun (WGS) entry which is preliminary data.</text>
</comment>
<reference evidence="1 2" key="1">
    <citation type="submission" date="2023-07" db="EMBL/GenBank/DDBJ databases">
        <authorList>
            <person name="Girao M."/>
            <person name="Carvalho M.F."/>
        </authorList>
    </citation>
    <scope>NUCLEOTIDE SEQUENCE [LARGE SCALE GENOMIC DNA]</scope>
    <source>
        <strain evidence="1 2">66/93</strain>
    </source>
</reference>
<evidence type="ECO:0000313" key="2">
    <source>
        <dbReference type="Proteomes" id="UP001348641"/>
    </source>
</evidence>
<sequence length="42" mass="4646">MTFLRLLATVATWQCFACDTWNDGGLCTVCEYDPYGNPPSQG</sequence>
<proteinExistence type="predicted"/>
<accession>A0ABU7KQS4</accession>
<dbReference type="Proteomes" id="UP001348641">
    <property type="component" value="Unassembled WGS sequence"/>
</dbReference>
<protein>
    <recommendedName>
        <fullName evidence="3">RanBP2-type domain-containing protein</fullName>
    </recommendedName>
</protein>
<evidence type="ECO:0008006" key="3">
    <source>
        <dbReference type="Google" id="ProtNLM"/>
    </source>
</evidence>
<dbReference type="EMBL" id="JAUUCC010000033">
    <property type="protein sequence ID" value="MEE2051650.1"/>
    <property type="molecule type" value="Genomic_DNA"/>
</dbReference>